<dbReference type="EMBL" id="PVNH01000011">
    <property type="protein sequence ID" value="PRX44647.1"/>
    <property type="molecule type" value="Genomic_DNA"/>
</dbReference>
<dbReference type="AlphaFoldDB" id="A0A2T0LN72"/>
<dbReference type="Proteomes" id="UP000238362">
    <property type="component" value="Unassembled WGS sequence"/>
</dbReference>
<sequence length="217" mass="22246">MCGACGDRAAADWARPLFGGPAARAAAGEIVARLLPRRGPRVSARSGGWLVRMPTGGAVVCAGLTELVATVRPWGPEVPELAPPGGGHVPASPPPDGRTGIRLRVDPAAPPRALGTGTEVTVPDERSTGDVLARLATVPWSLRCFLLDVTGVAAAWGGPAERVTGPALDVVVWLEWARQAGAFAGRAVSARCPLAGGEFDVEVRAGHVVRARAVPAQ</sequence>
<organism evidence="1 2">
    <name type="scientific">Prauserella shujinwangii</name>
    <dbReference type="NCBI Taxonomy" id="1453103"/>
    <lineage>
        <taxon>Bacteria</taxon>
        <taxon>Bacillati</taxon>
        <taxon>Actinomycetota</taxon>
        <taxon>Actinomycetes</taxon>
        <taxon>Pseudonocardiales</taxon>
        <taxon>Pseudonocardiaceae</taxon>
        <taxon>Prauserella</taxon>
    </lineage>
</organism>
<dbReference type="OrthoDB" id="3689262at2"/>
<comment type="caution">
    <text evidence="1">The sequence shown here is derived from an EMBL/GenBank/DDBJ whole genome shotgun (WGS) entry which is preliminary data.</text>
</comment>
<keyword evidence="2" id="KW-1185">Reference proteome</keyword>
<dbReference type="RefSeq" id="WP_106181308.1">
    <property type="nucleotide sequence ID" value="NZ_PVNH01000011.1"/>
</dbReference>
<evidence type="ECO:0000313" key="2">
    <source>
        <dbReference type="Proteomes" id="UP000238362"/>
    </source>
</evidence>
<reference evidence="1 2" key="1">
    <citation type="submission" date="2018-03" db="EMBL/GenBank/DDBJ databases">
        <title>Genomic Encyclopedia of Type Strains, Phase III (KMG-III): the genomes of soil and plant-associated and newly described type strains.</title>
        <authorList>
            <person name="Whitman W."/>
        </authorList>
    </citation>
    <scope>NUCLEOTIDE SEQUENCE [LARGE SCALE GENOMIC DNA]</scope>
    <source>
        <strain evidence="1 2">CGMCC 4.7125</strain>
    </source>
</reference>
<protein>
    <submittedName>
        <fullName evidence="1">Uncharacterized protein</fullName>
    </submittedName>
</protein>
<accession>A0A2T0LN72</accession>
<gene>
    <name evidence="1" type="ORF">B0I33_111160</name>
</gene>
<name>A0A2T0LN72_9PSEU</name>
<evidence type="ECO:0000313" key="1">
    <source>
        <dbReference type="EMBL" id="PRX44647.1"/>
    </source>
</evidence>
<proteinExistence type="predicted"/>